<dbReference type="GO" id="GO:0004812">
    <property type="term" value="F:aminoacyl-tRNA ligase activity"/>
    <property type="evidence" value="ECO:0007669"/>
    <property type="project" value="UniProtKB-KW"/>
</dbReference>
<dbReference type="InParanoid" id="E9FSH7"/>
<dbReference type="SUPFAM" id="SSF52540">
    <property type="entry name" value="P-loop containing nucleoside triphosphate hydrolases"/>
    <property type="match status" value="1"/>
</dbReference>
<dbReference type="HOGENOM" id="CLU_243154_0_0_1"/>
<dbReference type="InterPro" id="IPR047149">
    <property type="entry name" value="KIF11-like"/>
</dbReference>
<dbReference type="PANTHER" id="PTHR47970:SF29">
    <property type="entry name" value="KINESIN FAMILY MEMBER 20B"/>
    <property type="match status" value="1"/>
</dbReference>
<dbReference type="eggNOG" id="KOG2145">
    <property type="taxonomic scope" value="Eukaryota"/>
</dbReference>
<dbReference type="GO" id="GO:0003777">
    <property type="term" value="F:microtubule motor activity"/>
    <property type="evidence" value="ECO:0000318"/>
    <property type="project" value="GO_Central"/>
</dbReference>
<dbReference type="KEGG" id="dpx:DAPPUDRAFT_232839"/>
<dbReference type="Gene3D" id="3.40.50.620">
    <property type="entry name" value="HUPs"/>
    <property type="match status" value="1"/>
</dbReference>
<evidence type="ECO:0000256" key="2">
    <source>
        <dbReference type="ARBA" id="ARBA00022490"/>
    </source>
</evidence>
<evidence type="ECO:0000313" key="16">
    <source>
        <dbReference type="EMBL" id="EFX89208.1"/>
    </source>
</evidence>
<evidence type="ECO:0000256" key="1">
    <source>
        <dbReference type="ARBA" id="ARBA00004186"/>
    </source>
</evidence>
<dbReference type="PROSITE" id="PS50067">
    <property type="entry name" value="KINESIN_MOTOR_2"/>
    <property type="match status" value="1"/>
</dbReference>
<evidence type="ECO:0000256" key="9">
    <source>
        <dbReference type="ARBA" id="ARBA00023146"/>
    </source>
</evidence>
<dbReference type="GO" id="GO:0005634">
    <property type="term" value="C:nucleus"/>
    <property type="evidence" value="ECO:0000318"/>
    <property type="project" value="GO_Central"/>
</dbReference>
<feature type="coiled-coil region" evidence="13">
    <location>
        <begin position="786"/>
        <end position="817"/>
    </location>
</feature>
<keyword evidence="9" id="KW-0030">Aminoacyl-tRNA synthetase</keyword>
<dbReference type="Proteomes" id="UP000000305">
    <property type="component" value="Unassembled WGS sequence"/>
</dbReference>
<dbReference type="eggNOG" id="KOG0247">
    <property type="taxonomic scope" value="Eukaryota"/>
</dbReference>
<feature type="coiled-coil region" evidence="13">
    <location>
        <begin position="882"/>
        <end position="930"/>
    </location>
</feature>
<name>E9FSH7_DAPPU</name>
<keyword evidence="10 12" id="KW-0505">Motor protein</keyword>
<dbReference type="InterPro" id="IPR002305">
    <property type="entry name" value="aa-tRNA-synth_Ic"/>
</dbReference>
<proteinExistence type="inferred from homology"/>
<feature type="domain" description="Kinesin motor" evidence="15">
    <location>
        <begin position="342"/>
        <end position="695"/>
    </location>
</feature>
<dbReference type="GO" id="GO:0005737">
    <property type="term" value="C:cytoplasm"/>
    <property type="evidence" value="ECO:0000318"/>
    <property type="project" value="GO_Central"/>
</dbReference>
<dbReference type="SMART" id="SM00129">
    <property type="entry name" value="KISc"/>
    <property type="match status" value="1"/>
</dbReference>
<dbReference type="PRINTS" id="PR00380">
    <property type="entry name" value="KINESINHEAVY"/>
</dbReference>
<evidence type="ECO:0000256" key="6">
    <source>
        <dbReference type="ARBA" id="ARBA00022840"/>
    </source>
</evidence>
<dbReference type="GO" id="GO:0005871">
    <property type="term" value="C:kinesin complex"/>
    <property type="evidence" value="ECO:0000318"/>
    <property type="project" value="GO_Central"/>
</dbReference>
<dbReference type="InterPro" id="IPR027417">
    <property type="entry name" value="P-loop_NTPase"/>
</dbReference>
<evidence type="ECO:0000256" key="11">
    <source>
        <dbReference type="ARBA" id="ARBA00023212"/>
    </source>
</evidence>
<dbReference type="InterPro" id="IPR014729">
    <property type="entry name" value="Rossmann-like_a/b/a_fold"/>
</dbReference>
<dbReference type="GO" id="GO:0008017">
    <property type="term" value="F:microtubule binding"/>
    <property type="evidence" value="ECO:0000318"/>
    <property type="project" value="GO_Central"/>
</dbReference>
<evidence type="ECO:0000256" key="7">
    <source>
        <dbReference type="ARBA" id="ARBA00022917"/>
    </source>
</evidence>
<dbReference type="Gene3D" id="3.40.850.10">
    <property type="entry name" value="Kinesin motor domain"/>
    <property type="match status" value="1"/>
</dbReference>
<evidence type="ECO:0000313" key="17">
    <source>
        <dbReference type="Proteomes" id="UP000000305"/>
    </source>
</evidence>
<keyword evidence="3" id="KW-0597">Phosphoprotein</keyword>
<dbReference type="STRING" id="6669.E9FSH7"/>
<dbReference type="EMBL" id="GL732524">
    <property type="protein sequence ID" value="EFX89208.1"/>
    <property type="molecule type" value="Genomic_DNA"/>
</dbReference>
<feature type="compositionally biased region" description="Basic and acidic residues" evidence="14">
    <location>
        <begin position="1561"/>
        <end position="1570"/>
    </location>
</feature>
<evidence type="ECO:0000256" key="3">
    <source>
        <dbReference type="ARBA" id="ARBA00022553"/>
    </source>
</evidence>
<accession>E9FSH7</accession>
<comment type="subcellular location">
    <subcellularLocation>
        <location evidence="1">Cytoplasm</location>
        <location evidence="1">Cytoskeleton</location>
        <location evidence="1">Spindle</location>
    </subcellularLocation>
</comment>
<evidence type="ECO:0000256" key="8">
    <source>
        <dbReference type="ARBA" id="ARBA00023054"/>
    </source>
</evidence>
<sequence length="1631" mass="185738">MEALDLTKKPTVDGEEDFVDPWNVVGSSVKGIDYEKYLQEVFNVPLVIQLTDDEKYLWKDLTLEETQKLAVENAKDIIALGFDCPEFYQNMIRIQKRVTVNQIKGNFGFGDSDCIGKISFPATQAAPAFSNSFPFIFGNRKDIPCLIPCAIDQDTYFRMTRDVAPRLGCPKPALIHSTFFPALQGAQTKMSASDANSSIFLTDTPKALKTKDLTYHVPLPDDARLAKIREDYTSGAMLTGEIKAELIAVLTPIVTSHQESRKKITDEIWTVANLPLGELANCKPRSNIIICLATMGDRTSLTAIEYAVRIPASFVTSMRDSSFANPTPLRNLHKDFMDLHDEMQVYVRIKPCDEKNGTLSITGNHIIVTPPKDSVSFKNRNNSGTKTLQKFKFNKIYDATVKQEHLFKDSALNLVQDFLMGKNALLFTYGATSAGKTYTMLGNIRDAGLIPRSLDVVFNSLEDRLLKNPVLKPLALNEVMKLNLNQIEAEELERAILMRGFDLDSSDTKDSISSVSSGSLKDWNIRARDETVCALQHPQDYFSVWVSYCEIYNEQAFDLLDGCDKKKKRVALRITEDRKGKFFVKGLKEICVRSADEAVRVLLFGKENLHFAATKLNHNSSRSHCIFTVKLIRTNHCDEPSEAAIHMMSFVDLAGMERTTKTQSKGERLKEAGNINTSLLILGRCIDAMRSNQQNSSQGRAAMFVNVSPAANLCDETLHVLKFGALAQEIIIQPDRDASVADISSSQFAPPLRPSKFQQYVRKSISILSARASVLETSTFQAIGEEDDPQERIEELEEELARLKADWEENEQKVRDECCNEWAEVVTKMEKSWNQRYEETKARYEEFCENRVDLMATLVNNVRNKKRKVTNEEDVELMALKFKDKDDEIEILQDSNQHLQEQLEKLKDSLKASEESKGNLQKEMTRLQFEAAAASKPKINFCGPEVDDEEDVDKPHVNNLAKLKEQLATKDEMLNEAVLEYHNKCEEMAKVQQENERLLKEFEQIKETLSDVQAELEQSNLLLTNANERLDVREEELVNLEEKLMKANGQFGHLNTELREAKRRIRDLESHVKDQTNASMVSTMCEELQKQLLEAEAKLEKRQDEIECLKRELSRKDFIEVKGDAVQEELENLRDRFSKVQIQLSISKEEITTLKEANEEMRSRRESLLDQISHLKKDIEISSTERKHDEGSHSHLLEENERMHKNLSDMQDAKAKLIKENAEFRKTMAEYEYTIEELTIQIGQLKTIKLERGLLEEELKTLAATLSREQYEKLQIQFEESRSREAALKEELKRLKEDLKCASNSTAGSVSEIASKEAELLELKEKLVAIKRLKEEDKIALEKEFNEKRDQLEKNNEKLTKEMLKHMRRADELSETIQSVEEKLKLKSQKCDSLSKRIVELENQTLSLTDIQNRLVDHEIALREKENETQSVIKELEKKNLIIEDMKQQNERHVYLCRLELKSILSGHVNYKGPIIKVEGPADDELHQDDGSLMVTPTPAKARRGRAKKIASPDSMQKEVDENKSETGSLCGSTRSRRTLKTEFAALPSSTKTSTRKPRKPKSDCEDVAHPAHLSAPHLEEDPSLEASALGSSKRRLYNAKCPEILLPSSTKEEADGLDFPKRMATRSRKP</sequence>
<feature type="compositionally biased region" description="Basic and acidic residues" evidence="14">
    <location>
        <begin position="1611"/>
        <end position="1622"/>
    </location>
</feature>
<feature type="coiled-coil region" evidence="13">
    <location>
        <begin position="1271"/>
        <end position="1428"/>
    </location>
</feature>
<dbReference type="InterPro" id="IPR036961">
    <property type="entry name" value="Kinesin_motor_dom_sf"/>
</dbReference>
<evidence type="ECO:0000256" key="4">
    <source>
        <dbReference type="ARBA" id="ARBA00022598"/>
    </source>
</evidence>
<dbReference type="Pfam" id="PF00225">
    <property type="entry name" value="Kinesin"/>
    <property type="match status" value="1"/>
</dbReference>
<feature type="binding site" evidence="12">
    <location>
        <begin position="430"/>
        <end position="437"/>
    </location>
    <ligand>
        <name>ATP</name>
        <dbReference type="ChEBI" id="CHEBI:30616"/>
    </ligand>
</feature>
<keyword evidence="2" id="KW-0963">Cytoplasm</keyword>
<dbReference type="Gene3D" id="1.10.240.10">
    <property type="entry name" value="Tyrosyl-Transfer RNA Synthetase"/>
    <property type="match status" value="1"/>
</dbReference>
<dbReference type="OrthoDB" id="10261385at2759"/>
<keyword evidence="5 12" id="KW-0547">Nucleotide-binding</keyword>
<dbReference type="FunFam" id="3.40.50.620:FF:000654">
    <property type="entry name" value="Protein CBR-WARS-1"/>
    <property type="match status" value="1"/>
</dbReference>
<dbReference type="PANTHER" id="PTHR47970">
    <property type="entry name" value="KINESIN-LIKE PROTEIN KIF11"/>
    <property type="match status" value="1"/>
</dbReference>
<dbReference type="SUPFAM" id="SSF52374">
    <property type="entry name" value="Nucleotidylyl transferase"/>
    <property type="match status" value="1"/>
</dbReference>
<feature type="region of interest" description="Disordered" evidence="14">
    <location>
        <begin position="1608"/>
        <end position="1631"/>
    </location>
</feature>
<dbReference type="GO" id="GO:0016887">
    <property type="term" value="F:ATP hydrolysis activity"/>
    <property type="evidence" value="ECO:0000318"/>
    <property type="project" value="GO_Central"/>
</dbReference>
<keyword evidence="6 12" id="KW-0067">ATP-binding</keyword>
<keyword evidence="4" id="KW-0436">Ligase</keyword>
<comment type="similarity">
    <text evidence="12">Belongs to the TRAFAC class myosin-kinesin ATPase superfamily. Kinesin family.</text>
</comment>
<evidence type="ECO:0000256" key="14">
    <source>
        <dbReference type="SAM" id="MobiDB-lite"/>
    </source>
</evidence>
<feature type="compositionally biased region" description="Basic and acidic residues" evidence="14">
    <location>
        <begin position="1516"/>
        <end position="1525"/>
    </location>
</feature>
<dbReference type="Pfam" id="PF00579">
    <property type="entry name" value="tRNA-synt_1b"/>
    <property type="match status" value="1"/>
</dbReference>
<dbReference type="GO" id="GO:0005874">
    <property type="term" value="C:microtubule"/>
    <property type="evidence" value="ECO:0000318"/>
    <property type="project" value="GO_Central"/>
</dbReference>
<evidence type="ECO:0000256" key="10">
    <source>
        <dbReference type="ARBA" id="ARBA00023175"/>
    </source>
</evidence>
<keyword evidence="11" id="KW-0206">Cytoskeleton</keyword>
<evidence type="ECO:0000256" key="13">
    <source>
        <dbReference type="SAM" id="Coils"/>
    </source>
</evidence>
<dbReference type="InterPro" id="IPR001752">
    <property type="entry name" value="Kinesin_motor_dom"/>
</dbReference>
<organism evidence="16 17">
    <name type="scientific">Daphnia pulex</name>
    <name type="common">Water flea</name>
    <dbReference type="NCBI Taxonomy" id="6669"/>
    <lineage>
        <taxon>Eukaryota</taxon>
        <taxon>Metazoa</taxon>
        <taxon>Ecdysozoa</taxon>
        <taxon>Arthropoda</taxon>
        <taxon>Crustacea</taxon>
        <taxon>Branchiopoda</taxon>
        <taxon>Diplostraca</taxon>
        <taxon>Cladocera</taxon>
        <taxon>Anomopoda</taxon>
        <taxon>Daphniidae</taxon>
        <taxon>Daphnia</taxon>
    </lineage>
</organism>
<dbReference type="GO" id="GO:0007018">
    <property type="term" value="P:microtubule-based movement"/>
    <property type="evidence" value="ECO:0000318"/>
    <property type="project" value="GO_Central"/>
</dbReference>
<evidence type="ECO:0000256" key="5">
    <source>
        <dbReference type="ARBA" id="ARBA00022741"/>
    </source>
</evidence>
<keyword evidence="8 13" id="KW-0175">Coiled coil</keyword>
<feature type="coiled-coil region" evidence="13">
    <location>
        <begin position="960"/>
        <end position="1241"/>
    </location>
</feature>
<dbReference type="GO" id="GO:0006418">
    <property type="term" value="P:tRNA aminoacylation for protein translation"/>
    <property type="evidence" value="ECO:0007669"/>
    <property type="project" value="InterPro"/>
</dbReference>
<dbReference type="GO" id="GO:0005524">
    <property type="term" value="F:ATP binding"/>
    <property type="evidence" value="ECO:0007669"/>
    <property type="project" value="UniProtKB-UniRule"/>
</dbReference>
<feature type="region of interest" description="Disordered" evidence="14">
    <location>
        <begin position="1494"/>
        <end position="1590"/>
    </location>
</feature>
<keyword evidence="7" id="KW-0648">Protein biosynthesis</keyword>
<evidence type="ECO:0000259" key="15">
    <source>
        <dbReference type="PROSITE" id="PS50067"/>
    </source>
</evidence>
<keyword evidence="17" id="KW-1185">Reference proteome</keyword>
<evidence type="ECO:0000256" key="12">
    <source>
        <dbReference type="PROSITE-ProRule" id="PRU00283"/>
    </source>
</evidence>
<protein>
    <submittedName>
        <fullName evidence="16">Tryptophanyl-tRNA synthetase-like protein</fullName>
    </submittedName>
</protein>
<dbReference type="OMA" id="NIGLRES"/>
<gene>
    <name evidence="16" type="ORF">DAPPUDRAFT_232839</name>
</gene>
<dbReference type="GO" id="GO:0005819">
    <property type="term" value="C:spindle"/>
    <property type="evidence" value="ECO:0007669"/>
    <property type="project" value="UniProtKB-SubCell"/>
</dbReference>
<reference evidence="16 17" key="1">
    <citation type="journal article" date="2011" name="Science">
        <title>The ecoresponsive genome of Daphnia pulex.</title>
        <authorList>
            <person name="Colbourne J.K."/>
            <person name="Pfrender M.E."/>
            <person name="Gilbert D."/>
            <person name="Thomas W.K."/>
            <person name="Tucker A."/>
            <person name="Oakley T.H."/>
            <person name="Tokishita S."/>
            <person name="Aerts A."/>
            <person name="Arnold G.J."/>
            <person name="Basu M.K."/>
            <person name="Bauer D.J."/>
            <person name="Caceres C.E."/>
            <person name="Carmel L."/>
            <person name="Casola C."/>
            <person name="Choi J.H."/>
            <person name="Detter J.C."/>
            <person name="Dong Q."/>
            <person name="Dusheyko S."/>
            <person name="Eads B.D."/>
            <person name="Frohlich T."/>
            <person name="Geiler-Samerotte K.A."/>
            <person name="Gerlach D."/>
            <person name="Hatcher P."/>
            <person name="Jogdeo S."/>
            <person name="Krijgsveld J."/>
            <person name="Kriventseva E.V."/>
            <person name="Kultz D."/>
            <person name="Laforsch C."/>
            <person name="Lindquist E."/>
            <person name="Lopez J."/>
            <person name="Manak J.R."/>
            <person name="Muller J."/>
            <person name="Pangilinan J."/>
            <person name="Patwardhan R.P."/>
            <person name="Pitluck S."/>
            <person name="Pritham E.J."/>
            <person name="Rechtsteiner A."/>
            <person name="Rho M."/>
            <person name="Rogozin I.B."/>
            <person name="Sakarya O."/>
            <person name="Salamov A."/>
            <person name="Schaack S."/>
            <person name="Shapiro H."/>
            <person name="Shiga Y."/>
            <person name="Skalitzky C."/>
            <person name="Smith Z."/>
            <person name="Souvorov A."/>
            <person name="Sung W."/>
            <person name="Tang Z."/>
            <person name="Tsuchiya D."/>
            <person name="Tu H."/>
            <person name="Vos H."/>
            <person name="Wang M."/>
            <person name="Wolf Y.I."/>
            <person name="Yamagata H."/>
            <person name="Yamada T."/>
            <person name="Ye Y."/>
            <person name="Shaw J.R."/>
            <person name="Andrews J."/>
            <person name="Crease T.J."/>
            <person name="Tang H."/>
            <person name="Lucas S.M."/>
            <person name="Robertson H.M."/>
            <person name="Bork P."/>
            <person name="Koonin E.V."/>
            <person name="Zdobnov E.M."/>
            <person name="Grigoriev I.V."/>
            <person name="Lynch M."/>
            <person name="Boore J.L."/>
        </authorList>
    </citation>
    <scope>NUCLEOTIDE SEQUENCE [LARGE SCALE GENOMIC DNA]</scope>
</reference>